<gene>
    <name evidence="3" type="ORF">E6H00_17120</name>
    <name evidence="2" type="ORF">E6H03_03635</name>
</gene>
<evidence type="ECO:0000259" key="1">
    <source>
        <dbReference type="SMART" id="SM00960"/>
    </source>
</evidence>
<dbReference type="AlphaFoldDB" id="A0A537JIY9"/>
<dbReference type="Proteomes" id="UP000318509">
    <property type="component" value="Unassembled WGS sequence"/>
</dbReference>
<comment type="caution">
    <text evidence="2">The sequence shown here is derived from an EMBL/GenBank/DDBJ whole genome shotgun (WGS) entry which is preliminary data.</text>
</comment>
<evidence type="ECO:0000313" key="3">
    <source>
        <dbReference type="EMBL" id="TMI86912.1"/>
    </source>
</evidence>
<dbReference type="SMART" id="SM00960">
    <property type="entry name" value="Robl_LC7"/>
    <property type="match status" value="1"/>
</dbReference>
<reference evidence="4 5" key="1">
    <citation type="journal article" date="2019" name="Nat. Microbiol.">
        <title>Mediterranean grassland soil C-N compound turnover is dependent on rainfall and depth, and is mediated by genomically divergent microorganisms.</title>
        <authorList>
            <person name="Diamond S."/>
            <person name="Andeer P.F."/>
            <person name="Li Z."/>
            <person name="Crits-Christoph A."/>
            <person name="Burstein D."/>
            <person name="Anantharaman K."/>
            <person name="Lane K.R."/>
            <person name="Thomas B.C."/>
            <person name="Pan C."/>
            <person name="Northen T.R."/>
            <person name="Banfield J.F."/>
        </authorList>
    </citation>
    <scope>NUCLEOTIDE SEQUENCE [LARGE SCALE GENOMIC DNA]</scope>
    <source>
        <strain evidence="3">NP_3</strain>
        <strain evidence="2">NP_6</strain>
    </source>
</reference>
<name>A0A537JIY9_9BACT</name>
<evidence type="ECO:0000313" key="4">
    <source>
        <dbReference type="Proteomes" id="UP000318093"/>
    </source>
</evidence>
<protein>
    <submittedName>
        <fullName evidence="2">Roadblock/LC7 domain-containing protein</fullName>
    </submittedName>
</protein>
<dbReference type="Gene3D" id="3.30.450.30">
    <property type="entry name" value="Dynein light chain 2a, cytoplasmic"/>
    <property type="match status" value="1"/>
</dbReference>
<organism evidence="2 4">
    <name type="scientific">Candidatus Segetimicrobium genomatis</name>
    <dbReference type="NCBI Taxonomy" id="2569760"/>
    <lineage>
        <taxon>Bacteria</taxon>
        <taxon>Bacillati</taxon>
        <taxon>Candidatus Sysuimicrobiota</taxon>
        <taxon>Candidatus Sysuimicrobiia</taxon>
        <taxon>Candidatus Sysuimicrobiales</taxon>
        <taxon>Candidatus Segetimicrobiaceae</taxon>
        <taxon>Candidatus Segetimicrobium</taxon>
    </lineage>
</organism>
<evidence type="ECO:0000313" key="2">
    <source>
        <dbReference type="EMBL" id="TMI83505.1"/>
    </source>
</evidence>
<dbReference type="EMBL" id="VBAN01000107">
    <property type="protein sequence ID" value="TMI83505.1"/>
    <property type="molecule type" value="Genomic_DNA"/>
</dbReference>
<dbReference type="Proteomes" id="UP000318093">
    <property type="component" value="Unassembled WGS sequence"/>
</dbReference>
<dbReference type="EMBL" id="VBAK01000174">
    <property type="protein sequence ID" value="TMI86912.1"/>
    <property type="molecule type" value="Genomic_DNA"/>
</dbReference>
<dbReference type="Pfam" id="PF03259">
    <property type="entry name" value="Robl_LC7"/>
    <property type="match status" value="1"/>
</dbReference>
<evidence type="ECO:0000313" key="5">
    <source>
        <dbReference type="Proteomes" id="UP000318509"/>
    </source>
</evidence>
<accession>A0A537JIY9</accession>
<sequence>MATATANLKEVLAELTKKPGVIAACVASRDGFVIEGLTSEEEFDMDALGAFTSSALIGWETFGTDASAGGPQMLLVEFESGPIAVSPAGDAVLVVMGNRLCNLGRLRIEAARAREAVAACL</sequence>
<proteinExistence type="predicted"/>
<dbReference type="SUPFAM" id="SSF103196">
    <property type="entry name" value="Roadblock/LC7 domain"/>
    <property type="match status" value="1"/>
</dbReference>
<feature type="domain" description="Roadblock/LAMTOR2" evidence="1">
    <location>
        <begin position="8"/>
        <end position="97"/>
    </location>
</feature>
<dbReference type="InterPro" id="IPR004942">
    <property type="entry name" value="Roadblock/LAMTOR2_dom"/>
</dbReference>